<dbReference type="SUPFAM" id="SSF55797">
    <property type="entry name" value="PR-1-like"/>
    <property type="match status" value="1"/>
</dbReference>
<comment type="caution">
    <text evidence="2">The sequence shown here is derived from an EMBL/GenBank/DDBJ whole genome shotgun (WGS) entry which is preliminary data.</text>
</comment>
<evidence type="ECO:0000313" key="2">
    <source>
        <dbReference type="EMBL" id="MRX75494.1"/>
    </source>
</evidence>
<dbReference type="AlphaFoldDB" id="A0A7K0FWN8"/>
<sequence>MKLIFRFLVFFVLLLSCKKSETLQPQNDLNLLLQEINLLRQSGCNCGTDYMPPVPPLQPSALLDNAAMAHAKDVDQRSYFAHISPEGTTPEERAMQAGYKGNVKGENLGKGYTHSDQVINAWKNSVSHCKAIMDGNSTEIGIGFSRNYWVTLFGRP</sequence>
<dbReference type="InterPro" id="IPR035940">
    <property type="entry name" value="CAP_sf"/>
</dbReference>
<dbReference type="InterPro" id="IPR014044">
    <property type="entry name" value="CAP_dom"/>
</dbReference>
<gene>
    <name evidence="2" type="ORF">GJU39_05265</name>
</gene>
<dbReference type="EMBL" id="WKKH01000005">
    <property type="protein sequence ID" value="MRX75494.1"/>
    <property type="molecule type" value="Genomic_DNA"/>
</dbReference>
<accession>A0A7K0FWN8</accession>
<dbReference type="PROSITE" id="PS51257">
    <property type="entry name" value="PROKAR_LIPOPROTEIN"/>
    <property type="match status" value="1"/>
</dbReference>
<dbReference type="Gene3D" id="3.40.33.10">
    <property type="entry name" value="CAP"/>
    <property type="match status" value="1"/>
</dbReference>
<dbReference type="PANTHER" id="PTHR31157">
    <property type="entry name" value="SCP DOMAIN-CONTAINING PROTEIN"/>
    <property type="match status" value="1"/>
</dbReference>
<proteinExistence type="predicted"/>
<dbReference type="Pfam" id="PF00188">
    <property type="entry name" value="CAP"/>
    <property type="match status" value="1"/>
</dbReference>
<feature type="domain" description="SCP" evidence="1">
    <location>
        <begin position="53"/>
        <end position="147"/>
    </location>
</feature>
<protein>
    <recommendedName>
        <fullName evidence="1">SCP domain-containing protein</fullName>
    </recommendedName>
</protein>
<dbReference type="OrthoDB" id="982527at2"/>
<evidence type="ECO:0000313" key="3">
    <source>
        <dbReference type="Proteomes" id="UP000487757"/>
    </source>
</evidence>
<dbReference type="Proteomes" id="UP000487757">
    <property type="component" value="Unassembled WGS sequence"/>
</dbReference>
<reference evidence="2 3" key="1">
    <citation type="submission" date="2019-11" db="EMBL/GenBank/DDBJ databases">
        <title>Pedobacter petrophilus genome.</title>
        <authorList>
            <person name="Feldbauer M.J."/>
            <person name="Newman J.D."/>
        </authorList>
    </citation>
    <scope>NUCLEOTIDE SEQUENCE [LARGE SCALE GENOMIC DNA]</scope>
    <source>
        <strain evidence="2 3">LMG 29686</strain>
    </source>
</reference>
<name>A0A7K0FWN8_9SPHI</name>
<keyword evidence="3" id="KW-1185">Reference proteome</keyword>
<dbReference type="CDD" id="cd05379">
    <property type="entry name" value="CAP_bacterial"/>
    <property type="match status" value="1"/>
</dbReference>
<dbReference type="RefSeq" id="WP_154279645.1">
    <property type="nucleotide sequence ID" value="NZ_JBHUJQ010000001.1"/>
</dbReference>
<dbReference type="PANTHER" id="PTHR31157:SF1">
    <property type="entry name" value="SCP DOMAIN-CONTAINING PROTEIN"/>
    <property type="match status" value="1"/>
</dbReference>
<evidence type="ECO:0000259" key="1">
    <source>
        <dbReference type="Pfam" id="PF00188"/>
    </source>
</evidence>
<organism evidence="2 3">
    <name type="scientific">Pedobacter petrophilus</name>
    <dbReference type="NCBI Taxonomy" id="1908241"/>
    <lineage>
        <taxon>Bacteria</taxon>
        <taxon>Pseudomonadati</taxon>
        <taxon>Bacteroidota</taxon>
        <taxon>Sphingobacteriia</taxon>
        <taxon>Sphingobacteriales</taxon>
        <taxon>Sphingobacteriaceae</taxon>
        <taxon>Pedobacter</taxon>
    </lineage>
</organism>